<accession>A0ABR8LLZ4</accession>
<evidence type="ECO:0000313" key="1">
    <source>
        <dbReference type="EMBL" id="MBD3587215.1"/>
    </source>
</evidence>
<keyword evidence="2" id="KW-1185">Reference proteome</keyword>
<organism evidence="1 2">
    <name type="scientific">Salinimonas profundi</name>
    <dbReference type="NCBI Taxonomy" id="2729140"/>
    <lineage>
        <taxon>Bacteria</taxon>
        <taxon>Pseudomonadati</taxon>
        <taxon>Pseudomonadota</taxon>
        <taxon>Gammaproteobacteria</taxon>
        <taxon>Alteromonadales</taxon>
        <taxon>Alteromonadaceae</taxon>
        <taxon>Alteromonas/Salinimonas group</taxon>
        <taxon>Salinimonas</taxon>
    </lineage>
</organism>
<proteinExistence type="predicted"/>
<comment type="caution">
    <text evidence="1">The sequence shown here is derived from an EMBL/GenBank/DDBJ whole genome shotgun (WGS) entry which is preliminary data.</text>
</comment>
<dbReference type="Proteomes" id="UP000624419">
    <property type="component" value="Unassembled WGS sequence"/>
</dbReference>
<dbReference type="RefSeq" id="WP_191026325.1">
    <property type="nucleotide sequence ID" value="NZ_JABBXD010000011.1"/>
</dbReference>
<sequence>MALIVIFMLLMSAGALFFMTKAPQLMQLSASDKEAQVLVKDRTERLIVAITAYHRATCQIGIVTQDTLQEGGFLQKPVNLPQLNDIHLKIEKSGYSAAAVIDAEKPQNLAVLSEIMPLGASVSGDRVKYVRSISDRSTPMQRMIMADINLYSANHC</sequence>
<reference evidence="1 2" key="1">
    <citation type="submission" date="2020-04" db="EMBL/GenBank/DDBJ databases">
        <title>Salinimonas sp. HHU 13199.</title>
        <authorList>
            <person name="Cui X."/>
            <person name="Zhang D."/>
        </authorList>
    </citation>
    <scope>NUCLEOTIDE SEQUENCE [LARGE SCALE GENOMIC DNA]</scope>
    <source>
        <strain evidence="1 2">HHU 13199</strain>
    </source>
</reference>
<evidence type="ECO:0008006" key="3">
    <source>
        <dbReference type="Google" id="ProtNLM"/>
    </source>
</evidence>
<gene>
    <name evidence="1" type="ORF">HHX48_15860</name>
</gene>
<evidence type="ECO:0000313" key="2">
    <source>
        <dbReference type="Proteomes" id="UP000624419"/>
    </source>
</evidence>
<protein>
    <recommendedName>
        <fullName evidence="3">Type II secretion system protein</fullName>
    </recommendedName>
</protein>
<dbReference type="EMBL" id="JABBXD010000011">
    <property type="protein sequence ID" value="MBD3587215.1"/>
    <property type="molecule type" value="Genomic_DNA"/>
</dbReference>
<name>A0ABR8LLZ4_9ALTE</name>